<evidence type="ECO:0000256" key="8">
    <source>
        <dbReference type="ARBA" id="ARBA00022989"/>
    </source>
</evidence>
<keyword evidence="7 12" id="KW-0653">Protein transport</keyword>
<dbReference type="GO" id="GO:0009306">
    <property type="term" value="P:protein secretion"/>
    <property type="evidence" value="ECO:0007669"/>
    <property type="project" value="UniProtKB-UniRule"/>
</dbReference>
<name>A0A518B964_9BACT</name>
<gene>
    <name evidence="12 14" type="primary">fliP</name>
    <name evidence="14" type="ORF">Pan216_43990</name>
</gene>
<evidence type="ECO:0000256" key="6">
    <source>
        <dbReference type="ARBA" id="ARBA00022795"/>
    </source>
</evidence>
<dbReference type="PRINTS" id="PR00951">
    <property type="entry name" value="FLGBIOSNFLIP"/>
</dbReference>
<dbReference type="InterPro" id="IPR005838">
    <property type="entry name" value="T3SS_IM_P"/>
</dbReference>
<evidence type="ECO:0000256" key="7">
    <source>
        <dbReference type="ARBA" id="ARBA00022927"/>
    </source>
</evidence>
<evidence type="ECO:0000256" key="9">
    <source>
        <dbReference type="ARBA" id="ARBA00023136"/>
    </source>
</evidence>
<evidence type="ECO:0000256" key="3">
    <source>
        <dbReference type="ARBA" id="ARBA00022448"/>
    </source>
</evidence>
<comment type="caution">
    <text evidence="12">Lacks conserved residue(s) required for the propagation of feature annotation.</text>
</comment>
<dbReference type="PANTHER" id="PTHR30587:SF0">
    <property type="entry name" value="FLAGELLAR BIOSYNTHETIC PROTEIN FLIP"/>
    <property type="match status" value="1"/>
</dbReference>
<keyword evidence="3 12" id="KW-0813">Transport</keyword>
<dbReference type="PROSITE" id="PS01061">
    <property type="entry name" value="FLIP_2"/>
    <property type="match status" value="1"/>
</dbReference>
<reference evidence="14 15" key="1">
    <citation type="submission" date="2019-02" db="EMBL/GenBank/DDBJ databases">
        <title>Deep-cultivation of Planctomycetes and their phenomic and genomic characterization uncovers novel biology.</title>
        <authorList>
            <person name="Wiegand S."/>
            <person name="Jogler M."/>
            <person name="Boedeker C."/>
            <person name="Pinto D."/>
            <person name="Vollmers J."/>
            <person name="Rivas-Marin E."/>
            <person name="Kohn T."/>
            <person name="Peeters S.H."/>
            <person name="Heuer A."/>
            <person name="Rast P."/>
            <person name="Oberbeckmann S."/>
            <person name="Bunk B."/>
            <person name="Jeske O."/>
            <person name="Meyerdierks A."/>
            <person name="Storesund J.E."/>
            <person name="Kallscheuer N."/>
            <person name="Luecker S."/>
            <person name="Lage O.M."/>
            <person name="Pohl T."/>
            <person name="Merkel B.J."/>
            <person name="Hornburger P."/>
            <person name="Mueller R.-W."/>
            <person name="Bruemmer F."/>
            <person name="Labrenz M."/>
            <person name="Spormann A.M."/>
            <person name="Op den Camp H."/>
            <person name="Overmann J."/>
            <person name="Amann R."/>
            <person name="Jetten M.S.M."/>
            <person name="Mascher T."/>
            <person name="Medema M.H."/>
            <person name="Devos D.P."/>
            <person name="Kaster A.-K."/>
            <person name="Ovreas L."/>
            <person name="Rohde M."/>
            <person name="Galperin M.Y."/>
            <person name="Jogler C."/>
        </authorList>
    </citation>
    <scope>NUCLEOTIDE SEQUENCE [LARGE SCALE GENOMIC DNA]</scope>
    <source>
        <strain evidence="14 15">Pan216</strain>
    </source>
</reference>
<feature type="chain" id="PRO_5021987409" description="Flagellar biosynthetic protein FliP" evidence="13">
    <location>
        <begin position="32"/>
        <end position="286"/>
    </location>
</feature>
<accession>A0A518B964</accession>
<evidence type="ECO:0000256" key="5">
    <source>
        <dbReference type="ARBA" id="ARBA00022692"/>
    </source>
</evidence>
<dbReference type="InterPro" id="IPR005837">
    <property type="entry name" value="FliP"/>
</dbReference>
<protein>
    <recommendedName>
        <fullName evidence="2 12">Flagellar biosynthetic protein FliP</fullName>
    </recommendedName>
</protein>
<feature type="transmembrane region" description="Helical" evidence="12">
    <location>
        <begin position="247"/>
        <end position="266"/>
    </location>
</feature>
<keyword evidence="6 12" id="KW-1005">Bacterial flagellum biogenesis</keyword>
<evidence type="ECO:0000256" key="1">
    <source>
        <dbReference type="ARBA" id="ARBA00006257"/>
    </source>
</evidence>
<comment type="function">
    <text evidence="12">Plays a role in the flagellum-specific transport system.</text>
</comment>
<evidence type="ECO:0000256" key="13">
    <source>
        <dbReference type="SAM" id="SignalP"/>
    </source>
</evidence>
<keyword evidence="10" id="KW-0975">Bacterial flagellum</keyword>
<dbReference type="Proteomes" id="UP000317093">
    <property type="component" value="Chromosome"/>
</dbReference>
<dbReference type="NCBIfam" id="NF009438">
    <property type="entry name" value="PRK12797.1"/>
    <property type="match status" value="1"/>
</dbReference>
<dbReference type="Pfam" id="PF00813">
    <property type="entry name" value="FliP"/>
    <property type="match status" value="1"/>
</dbReference>
<sequence length="286" mass="31623" precursor="true">MAGNRDRTSRWLSIASLALLVVLAAPMPAFAQQQGAAVADPAQILGQLQPPELEEWFGPRRLTNTMILFLLLTVLTLAPAIIIMTTSFVRIIIVLSITRQALGTQQLPPSSVLTTIALFMTFHIMMPIGENMYENAVVPYSEGRIDADQLMAGLIDPLRDFMAQQIENTSNQDDVWLFVDYNPTIDADSIQTYDDVPLSVLLPAYLLSELRTAFLIGFQLFLPFLIIDMAISSILVSMGMMMLPPVLISLPFKLLLFVLVDGWRLIAETLLISFSPLTDYVSTTGG</sequence>
<organism evidence="14 15">
    <name type="scientific">Kolteria novifilia</name>
    <dbReference type="NCBI Taxonomy" id="2527975"/>
    <lineage>
        <taxon>Bacteria</taxon>
        <taxon>Pseudomonadati</taxon>
        <taxon>Planctomycetota</taxon>
        <taxon>Planctomycetia</taxon>
        <taxon>Kolteriales</taxon>
        <taxon>Kolteriaceae</taxon>
        <taxon>Kolteria</taxon>
    </lineage>
</organism>
<keyword evidence="5 12" id="KW-0812">Transmembrane</keyword>
<evidence type="ECO:0000313" key="15">
    <source>
        <dbReference type="Proteomes" id="UP000317093"/>
    </source>
</evidence>
<keyword evidence="14" id="KW-0282">Flagellum</keyword>
<proteinExistence type="inferred from homology"/>
<keyword evidence="15" id="KW-1185">Reference proteome</keyword>
<dbReference type="GO" id="GO:0044781">
    <property type="term" value="P:bacterial-type flagellum organization"/>
    <property type="evidence" value="ECO:0007669"/>
    <property type="project" value="UniProtKB-UniRule"/>
</dbReference>
<dbReference type="PRINTS" id="PR01302">
    <property type="entry name" value="TYPE3IMPPROT"/>
</dbReference>
<feature type="signal peptide" evidence="13">
    <location>
        <begin position="1"/>
        <end position="31"/>
    </location>
</feature>
<dbReference type="GO" id="GO:0005886">
    <property type="term" value="C:plasma membrane"/>
    <property type="evidence" value="ECO:0007669"/>
    <property type="project" value="UniProtKB-SubCell"/>
</dbReference>
<dbReference type="RefSeq" id="WP_145261046.1">
    <property type="nucleotide sequence ID" value="NZ_CP036279.1"/>
</dbReference>
<keyword evidence="13" id="KW-0732">Signal</keyword>
<comment type="similarity">
    <text evidence="1 12">Belongs to the FliP/MopC/SpaP family.</text>
</comment>
<keyword evidence="8 12" id="KW-1133">Transmembrane helix</keyword>
<evidence type="ECO:0000256" key="12">
    <source>
        <dbReference type="RuleBase" id="RU362069"/>
    </source>
</evidence>
<comment type="subcellular location">
    <subcellularLocation>
        <location evidence="12">Cell membrane</location>
        <topology evidence="12">Multi-pass membrane protein</topology>
    </subcellularLocation>
    <subcellularLocation>
        <location evidence="12">Bacterial flagellum basal body</location>
    </subcellularLocation>
</comment>
<keyword evidence="9 12" id="KW-0472">Membrane</keyword>
<evidence type="ECO:0000256" key="4">
    <source>
        <dbReference type="ARBA" id="ARBA00022475"/>
    </source>
</evidence>
<dbReference type="GO" id="GO:0009425">
    <property type="term" value="C:bacterial-type flagellum basal body"/>
    <property type="evidence" value="ECO:0007669"/>
    <property type="project" value="UniProtKB-SubCell"/>
</dbReference>
<evidence type="ECO:0000256" key="11">
    <source>
        <dbReference type="ARBA" id="ARBA00023225"/>
    </source>
</evidence>
<dbReference type="OrthoDB" id="9805111at2"/>
<dbReference type="NCBIfam" id="TIGR01103">
    <property type="entry name" value="fliP"/>
    <property type="match status" value="1"/>
</dbReference>
<dbReference type="AlphaFoldDB" id="A0A518B964"/>
<keyword evidence="4 12" id="KW-1003">Cell membrane</keyword>
<dbReference type="KEGG" id="knv:Pan216_43990"/>
<keyword evidence="11 12" id="KW-1006">Bacterial flagellum protein export</keyword>
<keyword evidence="14" id="KW-0969">Cilium</keyword>
<feature type="transmembrane region" description="Helical" evidence="12">
    <location>
        <begin position="213"/>
        <end position="235"/>
    </location>
</feature>
<feature type="transmembrane region" description="Helical" evidence="12">
    <location>
        <begin position="65"/>
        <end position="95"/>
    </location>
</feature>
<evidence type="ECO:0000256" key="10">
    <source>
        <dbReference type="ARBA" id="ARBA00023143"/>
    </source>
</evidence>
<evidence type="ECO:0000313" key="14">
    <source>
        <dbReference type="EMBL" id="QDU63519.1"/>
    </source>
</evidence>
<keyword evidence="14" id="KW-0966">Cell projection</keyword>
<dbReference type="EMBL" id="CP036279">
    <property type="protein sequence ID" value="QDU63519.1"/>
    <property type="molecule type" value="Genomic_DNA"/>
</dbReference>
<dbReference type="PANTHER" id="PTHR30587">
    <property type="entry name" value="FLAGELLAR BIOSYNTHETIC PROTEIN FLIP"/>
    <property type="match status" value="1"/>
</dbReference>
<evidence type="ECO:0000256" key="2">
    <source>
        <dbReference type="ARBA" id="ARBA00021714"/>
    </source>
</evidence>